<protein>
    <submittedName>
        <fullName evidence="2">Uncharacterized protein</fullName>
    </submittedName>
</protein>
<proteinExistence type="predicted"/>
<feature type="region of interest" description="Disordered" evidence="1">
    <location>
        <begin position="1"/>
        <end position="52"/>
    </location>
</feature>
<feature type="region of interest" description="Disordered" evidence="1">
    <location>
        <begin position="86"/>
        <end position="189"/>
    </location>
</feature>
<feature type="compositionally biased region" description="Polar residues" evidence="1">
    <location>
        <begin position="142"/>
        <end position="158"/>
    </location>
</feature>
<evidence type="ECO:0000313" key="2">
    <source>
        <dbReference type="EMBL" id="KAK3057376.1"/>
    </source>
</evidence>
<reference evidence="2" key="1">
    <citation type="submission" date="2023-04" db="EMBL/GenBank/DDBJ databases">
        <title>Black Yeasts Isolated from many extreme environments.</title>
        <authorList>
            <person name="Coleine C."/>
            <person name="Stajich J.E."/>
            <person name="Selbmann L."/>
        </authorList>
    </citation>
    <scope>NUCLEOTIDE SEQUENCE</scope>
    <source>
        <strain evidence="2">CCFEE 5312</strain>
    </source>
</reference>
<evidence type="ECO:0000313" key="3">
    <source>
        <dbReference type="Proteomes" id="UP001271007"/>
    </source>
</evidence>
<name>A0AAJ0LW70_9PEZI</name>
<accession>A0AAJ0LW70</accession>
<dbReference type="EMBL" id="JAWDJX010000003">
    <property type="protein sequence ID" value="KAK3057376.1"/>
    <property type="molecule type" value="Genomic_DNA"/>
</dbReference>
<dbReference type="Proteomes" id="UP001271007">
    <property type="component" value="Unassembled WGS sequence"/>
</dbReference>
<evidence type="ECO:0000256" key="1">
    <source>
        <dbReference type="SAM" id="MobiDB-lite"/>
    </source>
</evidence>
<dbReference type="AlphaFoldDB" id="A0AAJ0LW70"/>
<feature type="compositionally biased region" description="Basic residues" evidence="1">
    <location>
        <begin position="175"/>
        <end position="189"/>
    </location>
</feature>
<feature type="compositionally biased region" description="Acidic residues" evidence="1">
    <location>
        <begin position="41"/>
        <end position="52"/>
    </location>
</feature>
<sequence length="189" mass="20916">MARPDPIPVEEGDDKSDVATSDVVIKVDEEDIEQEYHTSDEDASGLEDDDPENVVAYRAPLLPAEVLKPLPSPVLSLQDIPWERMTRKQKRAQRNQSRQAKKAVWDQLKEDASGTGVLEAGKVAQLKRGVGQPRKRVKSGRVQKSQTKPRVSGRQQLIEQRKRVAAESEGGMRPAAKKAKTTAKTKSKG</sequence>
<keyword evidence="3" id="KW-1185">Reference proteome</keyword>
<feature type="compositionally biased region" description="Basic and acidic residues" evidence="1">
    <location>
        <begin position="103"/>
        <end position="112"/>
    </location>
</feature>
<organism evidence="2 3">
    <name type="scientific">Extremus antarcticus</name>
    <dbReference type="NCBI Taxonomy" id="702011"/>
    <lineage>
        <taxon>Eukaryota</taxon>
        <taxon>Fungi</taxon>
        <taxon>Dikarya</taxon>
        <taxon>Ascomycota</taxon>
        <taxon>Pezizomycotina</taxon>
        <taxon>Dothideomycetes</taxon>
        <taxon>Dothideomycetidae</taxon>
        <taxon>Mycosphaerellales</taxon>
        <taxon>Extremaceae</taxon>
        <taxon>Extremus</taxon>
    </lineage>
</organism>
<gene>
    <name evidence="2" type="ORF">LTR09_001559</name>
</gene>
<comment type="caution">
    <text evidence="2">The sequence shown here is derived from an EMBL/GenBank/DDBJ whole genome shotgun (WGS) entry which is preliminary data.</text>
</comment>